<evidence type="ECO:0000313" key="3">
    <source>
        <dbReference type="Proteomes" id="UP001059380"/>
    </source>
</evidence>
<organism evidence="2 3">
    <name type="scientific">Occallatibacter riparius</name>
    <dbReference type="NCBI Taxonomy" id="1002689"/>
    <lineage>
        <taxon>Bacteria</taxon>
        <taxon>Pseudomonadati</taxon>
        <taxon>Acidobacteriota</taxon>
        <taxon>Terriglobia</taxon>
        <taxon>Terriglobales</taxon>
        <taxon>Acidobacteriaceae</taxon>
        <taxon>Occallatibacter</taxon>
    </lineage>
</organism>
<dbReference type="InterPro" id="IPR016181">
    <property type="entry name" value="Acyl_CoA_acyltransferase"/>
</dbReference>
<dbReference type="Gene3D" id="3.40.630.30">
    <property type="match status" value="1"/>
</dbReference>
<keyword evidence="3" id="KW-1185">Reference proteome</keyword>
<dbReference type="RefSeq" id="WP_260791616.1">
    <property type="nucleotide sequence ID" value="NZ_CP093313.1"/>
</dbReference>
<accession>A0A9J7BI06</accession>
<dbReference type="Pfam" id="PF13508">
    <property type="entry name" value="Acetyltransf_7"/>
    <property type="match status" value="1"/>
</dbReference>
<dbReference type="AlphaFoldDB" id="A0A9J7BI06"/>
<sequence>MRDDDPIRPAHGGDFESIWSVINDGAQAYRGSIPPDRLHDPYMSREELRIEIAAGVQFWIYEDSGGIAAVMGLQYVQDVTLIRHAYVLTERQRGGIGGRMLKRLSVLARGPVLIGTWADATWAIRFYERHGFRTVSHDEKERLLRKYWQIPERQVETSVVLTNRSQRF</sequence>
<reference evidence="2" key="1">
    <citation type="submission" date="2021-04" db="EMBL/GenBank/DDBJ databases">
        <title>Phylogenetic analysis of Acidobacteriaceae.</title>
        <authorList>
            <person name="Qiu L."/>
            <person name="Zhang Q."/>
        </authorList>
    </citation>
    <scope>NUCLEOTIDE SEQUENCE</scope>
    <source>
        <strain evidence="2">DSM 25168</strain>
    </source>
</reference>
<feature type="domain" description="N-acetyltransferase" evidence="1">
    <location>
        <begin position="5"/>
        <end position="149"/>
    </location>
</feature>
<dbReference type="EMBL" id="CP093313">
    <property type="protein sequence ID" value="UWZ82432.1"/>
    <property type="molecule type" value="Genomic_DNA"/>
</dbReference>
<gene>
    <name evidence="2" type="ORF">MOP44_17865</name>
</gene>
<proteinExistence type="predicted"/>
<dbReference type="GO" id="GO:0016747">
    <property type="term" value="F:acyltransferase activity, transferring groups other than amino-acyl groups"/>
    <property type="evidence" value="ECO:0007669"/>
    <property type="project" value="InterPro"/>
</dbReference>
<dbReference type="Proteomes" id="UP001059380">
    <property type="component" value="Chromosome"/>
</dbReference>
<name>A0A9J7BI06_9BACT</name>
<dbReference type="SUPFAM" id="SSF55729">
    <property type="entry name" value="Acyl-CoA N-acyltransferases (Nat)"/>
    <property type="match status" value="1"/>
</dbReference>
<dbReference type="InterPro" id="IPR000182">
    <property type="entry name" value="GNAT_dom"/>
</dbReference>
<evidence type="ECO:0000313" key="2">
    <source>
        <dbReference type="EMBL" id="UWZ82432.1"/>
    </source>
</evidence>
<protein>
    <submittedName>
        <fullName evidence="2">GNAT family N-acetyltransferase</fullName>
    </submittedName>
</protein>
<evidence type="ECO:0000259" key="1">
    <source>
        <dbReference type="PROSITE" id="PS51186"/>
    </source>
</evidence>
<dbReference type="KEGG" id="orp:MOP44_17865"/>
<dbReference type="PROSITE" id="PS51186">
    <property type="entry name" value="GNAT"/>
    <property type="match status" value="1"/>
</dbReference>